<protein>
    <submittedName>
        <fullName evidence="2">Uncharacterized protein</fullName>
    </submittedName>
</protein>
<dbReference type="EMBL" id="CYZU01000048">
    <property type="protein sequence ID" value="CUO99018.1"/>
    <property type="molecule type" value="Genomic_DNA"/>
</dbReference>
<proteinExistence type="predicted"/>
<accession>A0A174JMY6</accession>
<dbReference type="Proteomes" id="UP000095544">
    <property type="component" value="Unassembled WGS sequence"/>
</dbReference>
<feature type="transmembrane region" description="Helical" evidence="1">
    <location>
        <begin position="20"/>
        <end position="45"/>
    </location>
</feature>
<keyword evidence="1" id="KW-1133">Transmembrane helix</keyword>
<keyword evidence="1" id="KW-0812">Transmembrane</keyword>
<dbReference type="RefSeq" id="WP_157355688.1">
    <property type="nucleotide sequence ID" value="NZ_CYZU01000048.1"/>
</dbReference>
<dbReference type="STRING" id="39482.ERS852491_03941"/>
<keyword evidence="1" id="KW-0472">Membrane</keyword>
<evidence type="ECO:0000256" key="1">
    <source>
        <dbReference type="SAM" id="Phobius"/>
    </source>
</evidence>
<organism evidence="2 3">
    <name type="scientific">Faecalicatena contorta</name>
    <dbReference type="NCBI Taxonomy" id="39482"/>
    <lineage>
        <taxon>Bacteria</taxon>
        <taxon>Bacillati</taxon>
        <taxon>Bacillota</taxon>
        <taxon>Clostridia</taxon>
        <taxon>Lachnospirales</taxon>
        <taxon>Lachnospiraceae</taxon>
        <taxon>Faecalicatena</taxon>
    </lineage>
</organism>
<name>A0A174JMY6_9FIRM</name>
<evidence type="ECO:0000313" key="3">
    <source>
        <dbReference type="Proteomes" id="UP000095544"/>
    </source>
</evidence>
<gene>
    <name evidence="2" type="ORF">ERS852491_03941</name>
</gene>
<reference evidence="2 3" key="1">
    <citation type="submission" date="2015-09" db="EMBL/GenBank/DDBJ databases">
        <authorList>
            <consortium name="Pathogen Informatics"/>
        </authorList>
    </citation>
    <scope>NUCLEOTIDE SEQUENCE [LARGE SCALE GENOMIC DNA]</scope>
    <source>
        <strain evidence="2 3">2789STDY5834876</strain>
    </source>
</reference>
<evidence type="ECO:0000313" key="2">
    <source>
        <dbReference type="EMBL" id="CUO99018.1"/>
    </source>
</evidence>
<sequence length="46" mass="4946">MKNKLIKICKKLFDAVIQALAWGCIGLLVGMGIAVGFFATSVILLH</sequence>
<dbReference type="AlphaFoldDB" id="A0A174JMY6"/>